<keyword evidence="2" id="KW-1185">Reference proteome</keyword>
<dbReference type="AlphaFoldDB" id="A0A939GA30"/>
<evidence type="ECO:0008006" key="3">
    <source>
        <dbReference type="Google" id="ProtNLM"/>
    </source>
</evidence>
<gene>
    <name evidence="1" type="ORF">J2I48_23625</name>
</gene>
<name>A0A939GA30_9BACT</name>
<dbReference type="RefSeq" id="WP_207337984.1">
    <property type="nucleotide sequence ID" value="NZ_JAFMYU010000025.1"/>
</dbReference>
<proteinExistence type="predicted"/>
<dbReference type="NCBIfam" id="TIGR03806">
    <property type="entry name" value="chp_HNE_0200"/>
    <property type="match status" value="1"/>
</dbReference>
<organism evidence="1 2">
    <name type="scientific">Fibrella aquatilis</name>
    <dbReference type="NCBI Taxonomy" id="2817059"/>
    <lineage>
        <taxon>Bacteria</taxon>
        <taxon>Pseudomonadati</taxon>
        <taxon>Bacteroidota</taxon>
        <taxon>Cytophagia</taxon>
        <taxon>Cytophagales</taxon>
        <taxon>Spirosomataceae</taxon>
        <taxon>Fibrella</taxon>
    </lineage>
</organism>
<accession>A0A939GA30</accession>
<evidence type="ECO:0000313" key="1">
    <source>
        <dbReference type="EMBL" id="MBO0934018.1"/>
    </source>
</evidence>
<sequence>MQTKKTLLLACCGLFLGIALLSMRHRPAPTAVPDRLSAYGFFAGNIADQRPAEGVVPYRLNTPLFSDYAEKLRFVKLPAGQVARYNATEVMDFPVGTTIIKTFYFPTDFRDATKGRRLMETRLLVRNEAGWKALEYVWNDDQTDAVLEVAGDRKTVAYTDAEGRKHEQEYVMPNLNQCKSCHNRNEVMTPIGPSARQLNGLLDYGQAAENQLTAWQKRGLLTDLPDLASVPRAPVWNDPTTGTLTDRARIWLDINCAHCHRPEGPAGTSGLNLSVHEKSPAALGILKTPVAAGRGSGNRRYDIVPGHPDQSILLYRLESTDPGVMMPEVSRKVTHREGVALVREWIQSLD</sequence>
<dbReference type="Proteomes" id="UP000664795">
    <property type="component" value="Unassembled WGS sequence"/>
</dbReference>
<comment type="caution">
    <text evidence="1">The sequence shown here is derived from an EMBL/GenBank/DDBJ whole genome shotgun (WGS) entry which is preliminary data.</text>
</comment>
<dbReference type="EMBL" id="JAFMYU010000025">
    <property type="protein sequence ID" value="MBO0934018.1"/>
    <property type="molecule type" value="Genomic_DNA"/>
</dbReference>
<reference evidence="1 2" key="1">
    <citation type="submission" date="2021-03" db="EMBL/GenBank/DDBJ databases">
        <title>Fibrella sp. HMF5036 genome sequencing and assembly.</title>
        <authorList>
            <person name="Kang H."/>
            <person name="Kim H."/>
            <person name="Bae S."/>
            <person name="Joh K."/>
        </authorList>
    </citation>
    <scope>NUCLEOTIDE SEQUENCE [LARGE SCALE GENOMIC DNA]</scope>
    <source>
        <strain evidence="1 2">HMF5036</strain>
    </source>
</reference>
<evidence type="ECO:0000313" key="2">
    <source>
        <dbReference type="Proteomes" id="UP000664795"/>
    </source>
</evidence>
<dbReference type="InterPro" id="IPR022269">
    <property type="entry name" value="SO_2930-like_C"/>
</dbReference>
<protein>
    <recommendedName>
        <fullName evidence="3">Cytochrome c domain-containing protein</fullName>
    </recommendedName>
</protein>